<dbReference type="Pfam" id="PF00881">
    <property type="entry name" value="Nitroreductase"/>
    <property type="match status" value="2"/>
</dbReference>
<dbReference type="CDD" id="cd02150">
    <property type="entry name" value="nitroreductase"/>
    <property type="match status" value="1"/>
</dbReference>
<keyword evidence="3" id="KW-0560">Oxidoreductase</keyword>
<keyword evidence="1" id="KW-0285">Flavoprotein</keyword>
<dbReference type="InterPro" id="IPR029479">
    <property type="entry name" value="Nitroreductase"/>
</dbReference>
<protein>
    <submittedName>
        <fullName evidence="5">Putative nitroreductase</fullName>
    </submittedName>
</protein>
<feature type="domain" description="Nitroreductase" evidence="4">
    <location>
        <begin position="7"/>
        <end position="62"/>
    </location>
</feature>
<evidence type="ECO:0000256" key="2">
    <source>
        <dbReference type="ARBA" id="ARBA00022643"/>
    </source>
</evidence>
<reference evidence="5 6" key="1">
    <citation type="journal article" date="2013" name="J. Bacteriol.">
        <title>Roles of HynAB and Ech, the only two hydrogenases found in the model sulfate reducer Desulfovibrio gigas.</title>
        <authorList>
            <person name="Morais-Silva F.O."/>
            <person name="Santos C.I."/>
            <person name="Rodrigues R."/>
            <person name="Pereira I.A."/>
            <person name="Rodrigues-Pousada C."/>
        </authorList>
    </citation>
    <scope>NUCLEOTIDE SEQUENCE [LARGE SCALE GENOMIC DNA]</scope>
    <source>
        <strain evidence="6">ATCC 19364 / DSM 1382 / NCIMB 9332 / VKM B-1759</strain>
    </source>
</reference>
<dbReference type="Proteomes" id="UP000016587">
    <property type="component" value="Chromosome"/>
</dbReference>
<dbReference type="PANTHER" id="PTHR23026">
    <property type="entry name" value="NADPH NITROREDUCTASE"/>
    <property type="match status" value="1"/>
</dbReference>
<dbReference type="InterPro" id="IPR050627">
    <property type="entry name" value="Nitroreductase/BluB"/>
</dbReference>
<dbReference type="GO" id="GO:0016491">
    <property type="term" value="F:oxidoreductase activity"/>
    <property type="evidence" value="ECO:0007669"/>
    <property type="project" value="UniProtKB-KW"/>
</dbReference>
<dbReference type="eggNOG" id="COG0778">
    <property type="taxonomic scope" value="Bacteria"/>
</dbReference>
<evidence type="ECO:0000256" key="1">
    <source>
        <dbReference type="ARBA" id="ARBA00022630"/>
    </source>
</evidence>
<dbReference type="STRING" id="1121448.DGI_2864"/>
<dbReference type="HOGENOM" id="CLU_070764_7_3_7"/>
<evidence type="ECO:0000259" key="4">
    <source>
        <dbReference type="Pfam" id="PF00881"/>
    </source>
</evidence>
<dbReference type="AlphaFoldDB" id="T2GEQ6"/>
<accession>T2GEQ6</accession>
<dbReference type="SUPFAM" id="SSF55469">
    <property type="entry name" value="FMN-dependent nitroreductase-like"/>
    <property type="match status" value="1"/>
</dbReference>
<keyword evidence="2" id="KW-0288">FMN</keyword>
<dbReference type="PANTHER" id="PTHR23026:SF90">
    <property type="entry name" value="IODOTYROSINE DEIODINASE 1"/>
    <property type="match status" value="1"/>
</dbReference>
<dbReference type="RefSeq" id="WP_021761633.1">
    <property type="nucleotide sequence ID" value="NC_022444.1"/>
</dbReference>
<dbReference type="OrthoDB" id="9798230at2"/>
<dbReference type="KEGG" id="dgg:DGI_2864"/>
<reference evidence="6" key="2">
    <citation type="submission" date="2013-07" db="EMBL/GenBank/DDBJ databases">
        <authorList>
            <person name="Morais-Silva F.O."/>
            <person name="Rezende A.M."/>
            <person name="Pimentel C."/>
            <person name="Resende D.M."/>
            <person name="Santos C.I."/>
            <person name="Clemente C."/>
            <person name="de Oliveira L.M."/>
            <person name="da Silva S.M."/>
            <person name="Costa D.A."/>
            <person name="Varela-Raposo A."/>
            <person name="Horacio E.C.A."/>
            <person name="Matos M."/>
            <person name="Flores O."/>
            <person name="Ruiz J.C."/>
            <person name="Rodrigues-Pousada C."/>
        </authorList>
    </citation>
    <scope>NUCLEOTIDE SEQUENCE [LARGE SCALE GENOMIC DNA]</scope>
    <source>
        <strain evidence="6">ATCC 19364 / DSM 1382 / NCIMB 9332 / VKM B-1759</strain>
    </source>
</reference>
<dbReference type="InterPro" id="IPR000415">
    <property type="entry name" value="Nitroreductase-like"/>
</dbReference>
<dbReference type="PATRIC" id="fig|1121448.10.peg.2826"/>
<dbReference type="Gene3D" id="3.40.109.10">
    <property type="entry name" value="NADH Oxidase"/>
    <property type="match status" value="1"/>
</dbReference>
<evidence type="ECO:0000313" key="5">
    <source>
        <dbReference type="EMBL" id="AGW14591.1"/>
    </source>
</evidence>
<keyword evidence="6" id="KW-1185">Reference proteome</keyword>
<evidence type="ECO:0000313" key="6">
    <source>
        <dbReference type="Proteomes" id="UP000016587"/>
    </source>
</evidence>
<evidence type="ECO:0000256" key="3">
    <source>
        <dbReference type="ARBA" id="ARBA00023002"/>
    </source>
</evidence>
<feature type="domain" description="Nitroreductase" evidence="4">
    <location>
        <begin position="85"/>
        <end position="148"/>
    </location>
</feature>
<gene>
    <name evidence="5" type="ORF">DGI_2864</name>
</gene>
<sequence>MDCLTAIHTRRSIRDYTAAPVTEAQVETLLRAAMAAPSAGNAQPWEFVVVRDAAMLQVVAEIHPYARMAPKAPLGVLVCGDVSREKYPGFWPQDCAAAVQNLLLAATALGLGTVWTGIYPVEERVAVFRARFRLPERLVPFCFIPVGHPREAKGPVDRFDESRIHAEGV</sequence>
<organism evidence="5 6">
    <name type="scientific">Megalodesulfovibrio gigas (strain ATCC 19364 / DSM 1382 / NCIMB 9332 / VKM B-1759)</name>
    <name type="common">Desulfovibrio gigas</name>
    <dbReference type="NCBI Taxonomy" id="1121448"/>
    <lineage>
        <taxon>Bacteria</taxon>
        <taxon>Pseudomonadati</taxon>
        <taxon>Thermodesulfobacteriota</taxon>
        <taxon>Desulfovibrionia</taxon>
        <taxon>Desulfovibrionales</taxon>
        <taxon>Desulfovibrionaceae</taxon>
        <taxon>Megalodesulfovibrio</taxon>
    </lineage>
</organism>
<proteinExistence type="predicted"/>
<dbReference type="EMBL" id="CP006585">
    <property type="protein sequence ID" value="AGW14591.1"/>
    <property type="molecule type" value="Genomic_DNA"/>
</dbReference>
<name>T2GEQ6_MEGG1</name>